<reference evidence="12" key="1">
    <citation type="submission" date="2018-06" db="EMBL/GenBank/DDBJ databases">
        <authorList>
            <person name="Zhirakovskaya E."/>
        </authorList>
    </citation>
    <scope>NUCLEOTIDE SEQUENCE</scope>
</reference>
<dbReference type="Gene3D" id="1.10.390.10">
    <property type="entry name" value="Neutral Protease Domain 2"/>
    <property type="match status" value="1"/>
</dbReference>
<dbReference type="Pfam" id="PF11838">
    <property type="entry name" value="ERAP1_C"/>
    <property type="match status" value="1"/>
</dbReference>
<evidence type="ECO:0000256" key="1">
    <source>
        <dbReference type="ARBA" id="ARBA00001947"/>
    </source>
</evidence>
<dbReference type="GO" id="GO:0016285">
    <property type="term" value="F:alanyl aminopeptidase activity"/>
    <property type="evidence" value="ECO:0007669"/>
    <property type="project" value="UniProtKB-EC"/>
</dbReference>
<dbReference type="Pfam" id="PF01433">
    <property type="entry name" value="Peptidase_M1"/>
    <property type="match status" value="1"/>
</dbReference>
<feature type="domain" description="ERAP1-like C-terminal" evidence="10">
    <location>
        <begin position="514"/>
        <end position="827"/>
    </location>
</feature>
<dbReference type="GO" id="GO:0006508">
    <property type="term" value="P:proteolysis"/>
    <property type="evidence" value="ECO:0007669"/>
    <property type="project" value="UniProtKB-KW"/>
</dbReference>
<dbReference type="InterPro" id="IPR024571">
    <property type="entry name" value="ERAP1-like_C_dom"/>
</dbReference>
<evidence type="ECO:0000256" key="3">
    <source>
        <dbReference type="ARBA" id="ARBA00022438"/>
    </source>
</evidence>
<feature type="domain" description="Peptidase M1 membrane alanine aminopeptidase" evidence="9">
    <location>
        <begin position="220"/>
        <end position="436"/>
    </location>
</feature>
<dbReference type="GO" id="GO:0070006">
    <property type="term" value="F:metalloaminopeptidase activity"/>
    <property type="evidence" value="ECO:0007669"/>
    <property type="project" value="TreeGrafter"/>
</dbReference>
<dbReference type="PANTHER" id="PTHR11533">
    <property type="entry name" value="PROTEASE M1 ZINC METALLOPROTEASE"/>
    <property type="match status" value="1"/>
</dbReference>
<dbReference type="Gene3D" id="1.25.50.20">
    <property type="match status" value="1"/>
</dbReference>
<evidence type="ECO:0000256" key="2">
    <source>
        <dbReference type="ARBA" id="ARBA00010136"/>
    </source>
</evidence>
<evidence type="ECO:0000259" key="9">
    <source>
        <dbReference type="Pfam" id="PF01433"/>
    </source>
</evidence>
<dbReference type="InterPro" id="IPR014782">
    <property type="entry name" value="Peptidase_M1_dom"/>
</dbReference>
<dbReference type="GO" id="GO:0043171">
    <property type="term" value="P:peptide catabolic process"/>
    <property type="evidence" value="ECO:0007669"/>
    <property type="project" value="TreeGrafter"/>
</dbReference>
<evidence type="ECO:0000256" key="8">
    <source>
        <dbReference type="ARBA" id="ARBA00023049"/>
    </source>
</evidence>
<evidence type="ECO:0000259" key="10">
    <source>
        <dbReference type="Pfam" id="PF11838"/>
    </source>
</evidence>
<evidence type="ECO:0000256" key="4">
    <source>
        <dbReference type="ARBA" id="ARBA00022670"/>
    </source>
</evidence>
<dbReference type="EMBL" id="UOGF01000077">
    <property type="protein sequence ID" value="VAX31601.1"/>
    <property type="molecule type" value="Genomic_DNA"/>
</dbReference>
<dbReference type="GO" id="GO:0005737">
    <property type="term" value="C:cytoplasm"/>
    <property type="evidence" value="ECO:0007669"/>
    <property type="project" value="TreeGrafter"/>
</dbReference>
<keyword evidence="6 12" id="KW-0378">Hydrolase</keyword>
<dbReference type="InterPro" id="IPR027268">
    <property type="entry name" value="Peptidase_M4/M1_CTD_sf"/>
</dbReference>
<dbReference type="GO" id="GO:0008270">
    <property type="term" value="F:zinc ion binding"/>
    <property type="evidence" value="ECO:0007669"/>
    <property type="project" value="InterPro"/>
</dbReference>
<evidence type="ECO:0000256" key="5">
    <source>
        <dbReference type="ARBA" id="ARBA00022723"/>
    </source>
</evidence>
<evidence type="ECO:0000256" key="6">
    <source>
        <dbReference type="ARBA" id="ARBA00022801"/>
    </source>
</evidence>
<keyword evidence="3 12" id="KW-0031">Aminopeptidase</keyword>
<dbReference type="InterPro" id="IPR042097">
    <property type="entry name" value="Aminopeptidase_N-like_N_sf"/>
</dbReference>
<dbReference type="FunFam" id="1.10.390.10:FF:000006">
    <property type="entry name" value="Puromycin-sensitive aminopeptidase"/>
    <property type="match status" value="1"/>
</dbReference>
<dbReference type="GO" id="GO:0005615">
    <property type="term" value="C:extracellular space"/>
    <property type="evidence" value="ECO:0007669"/>
    <property type="project" value="TreeGrafter"/>
</dbReference>
<dbReference type="InterPro" id="IPR001930">
    <property type="entry name" value="Peptidase_M1"/>
</dbReference>
<gene>
    <name evidence="12" type="ORF">MNBD_NITROSPIRAE01-1961</name>
</gene>
<sequence>MSNLISGRLPAGVRPRSYTLDLFVQLEEKVFSGRLLISLKVEKPLQTITLHALGLIVTETQLCGQEALVSIHPSDETMTLTFPETIPPGEQQLSLAFSGKLNQQMRGLYATEVQGETFAFTQFEATDARRMFPCFDEPAIKARFKVSLNVPTHLTALSNMPIVEEKKVGNLKKVTFDETPLMSTYLLAVAIARLEKREIRVGETAVAVWTLAEQVSLGSFALKVTQAVLPLLNDYFDLPCPTPKLDLVCVPDFAMGAMENWGAIFFRDACLLLDENCSSTATQRRVADVITHEIVHQWFGNLVTMHWWDDLWLNESFATWLACKIVDQWRPEWDFWLSFQEGKAVPLALDALENSRAIQADVKNAAEIEEMFDALTYEKGGACLHMIEKFLGESVFREGIRRYIKQFQYQNASADDLWTTLERSSAQPLKKIAKDWFTRPGFPLIKIKTSGDTLKTLHLSQQRFTGKKTGTDLNPWIIPMTLKYEDDESIHEQHILMDKQEMDLTLPVQGSLKWIYGNASEAGFYRTAYEGRTAKALSEFAAKALHPIEKIGYLGDLWALSSRGDHPISVFMEALCHFRGDASRVLVSEICSYLEILSRQIVLPADHSRFAAFVDQQLTPLWKKCGWDADKNEDDEKRLVRADLLWALGSIAQDEEILSELPRRQTLYQARPHSIDASLVGTLIRLCALSDGGKRFDQFIEKLERSKTPEQRDHYLLALATFNKPALACKLIDLCLSNKIRAQDIWKPIRTLLSNPVVQGTSWTYIKQHWTALHTKGGSLATQRIIQSTAQLWSTDWHADISDFFKNPDIRPGVAVRTLAQTLEFIQLGMQFKKNQTAELSNWLQENAPASVKKVF</sequence>
<dbReference type="CDD" id="cd09601">
    <property type="entry name" value="M1_APN-Q_like"/>
    <property type="match status" value="1"/>
</dbReference>
<protein>
    <submittedName>
        <fullName evidence="12">Membrane alanine aminopeptidase N</fullName>
        <ecNumber evidence="12">3.4.11.2</ecNumber>
    </submittedName>
</protein>
<evidence type="ECO:0000313" key="12">
    <source>
        <dbReference type="EMBL" id="VAX31601.1"/>
    </source>
</evidence>
<dbReference type="SUPFAM" id="SSF55486">
    <property type="entry name" value="Metalloproteases ('zincins'), catalytic domain"/>
    <property type="match status" value="1"/>
</dbReference>
<dbReference type="EC" id="3.4.11.2" evidence="12"/>
<dbReference type="Gene3D" id="2.60.40.1730">
    <property type="entry name" value="tricorn interacting facor f3 domain"/>
    <property type="match status" value="1"/>
</dbReference>
<feature type="domain" description="Aminopeptidase N-like N-terminal" evidence="11">
    <location>
        <begin position="15"/>
        <end position="186"/>
    </location>
</feature>
<keyword evidence="7" id="KW-0862">Zinc</keyword>
<dbReference type="InterPro" id="IPR034016">
    <property type="entry name" value="M1_APN-typ"/>
</dbReference>
<evidence type="ECO:0000256" key="7">
    <source>
        <dbReference type="ARBA" id="ARBA00022833"/>
    </source>
</evidence>
<dbReference type="PANTHER" id="PTHR11533:SF174">
    <property type="entry name" value="PUROMYCIN-SENSITIVE AMINOPEPTIDASE-RELATED"/>
    <property type="match status" value="1"/>
</dbReference>
<keyword evidence="5" id="KW-0479">Metal-binding</keyword>
<dbReference type="Gene3D" id="2.60.40.1910">
    <property type="match status" value="1"/>
</dbReference>
<accession>A0A3B1CYF9</accession>
<dbReference type="Pfam" id="PF17900">
    <property type="entry name" value="Peptidase_M1_N"/>
    <property type="match status" value="1"/>
</dbReference>
<dbReference type="AlphaFoldDB" id="A0A3B1CYF9"/>
<dbReference type="InterPro" id="IPR045357">
    <property type="entry name" value="Aminopeptidase_N-like_N"/>
</dbReference>
<proteinExistence type="inferred from homology"/>
<dbReference type="SUPFAM" id="SSF63737">
    <property type="entry name" value="Leukotriene A4 hydrolase N-terminal domain"/>
    <property type="match status" value="1"/>
</dbReference>
<dbReference type="PRINTS" id="PR00756">
    <property type="entry name" value="ALADIPTASE"/>
</dbReference>
<name>A0A3B1CYF9_9ZZZZ</name>
<keyword evidence="4" id="KW-0645">Protease</keyword>
<evidence type="ECO:0000259" key="11">
    <source>
        <dbReference type="Pfam" id="PF17900"/>
    </source>
</evidence>
<dbReference type="GO" id="GO:0042277">
    <property type="term" value="F:peptide binding"/>
    <property type="evidence" value="ECO:0007669"/>
    <property type="project" value="TreeGrafter"/>
</dbReference>
<dbReference type="GO" id="GO:0016020">
    <property type="term" value="C:membrane"/>
    <property type="evidence" value="ECO:0007669"/>
    <property type="project" value="TreeGrafter"/>
</dbReference>
<organism evidence="12">
    <name type="scientific">hydrothermal vent metagenome</name>
    <dbReference type="NCBI Taxonomy" id="652676"/>
    <lineage>
        <taxon>unclassified sequences</taxon>
        <taxon>metagenomes</taxon>
        <taxon>ecological metagenomes</taxon>
    </lineage>
</organism>
<keyword evidence="8" id="KW-0482">Metalloprotease</keyword>
<dbReference type="InterPro" id="IPR050344">
    <property type="entry name" value="Peptidase_M1_aminopeptidases"/>
</dbReference>
<comment type="cofactor">
    <cofactor evidence="1">
        <name>Zn(2+)</name>
        <dbReference type="ChEBI" id="CHEBI:29105"/>
    </cofactor>
</comment>
<comment type="similarity">
    <text evidence="2">Belongs to the peptidase M1 family.</text>
</comment>